<organism evidence="1 2">
    <name type="scientific">Racocetra persica</name>
    <dbReference type="NCBI Taxonomy" id="160502"/>
    <lineage>
        <taxon>Eukaryota</taxon>
        <taxon>Fungi</taxon>
        <taxon>Fungi incertae sedis</taxon>
        <taxon>Mucoromycota</taxon>
        <taxon>Glomeromycotina</taxon>
        <taxon>Glomeromycetes</taxon>
        <taxon>Diversisporales</taxon>
        <taxon>Gigasporaceae</taxon>
        <taxon>Racocetra</taxon>
    </lineage>
</organism>
<dbReference type="EMBL" id="CAJVQC010105887">
    <property type="protein sequence ID" value="CAG8833216.1"/>
    <property type="molecule type" value="Genomic_DNA"/>
</dbReference>
<evidence type="ECO:0000313" key="1">
    <source>
        <dbReference type="EMBL" id="CAG8833216.1"/>
    </source>
</evidence>
<evidence type="ECO:0000313" key="2">
    <source>
        <dbReference type="Proteomes" id="UP000789920"/>
    </source>
</evidence>
<sequence>SAYIAKYFVALLTNAAEVSKFRIDLANMFKFWDWVGERILYSL</sequence>
<feature type="non-terminal residue" evidence="1">
    <location>
        <position position="43"/>
    </location>
</feature>
<feature type="non-terminal residue" evidence="1">
    <location>
        <position position="1"/>
    </location>
</feature>
<reference evidence="1" key="1">
    <citation type="submission" date="2021-06" db="EMBL/GenBank/DDBJ databases">
        <authorList>
            <person name="Kallberg Y."/>
            <person name="Tangrot J."/>
            <person name="Rosling A."/>
        </authorList>
    </citation>
    <scope>NUCLEOTIDE SEQUENCE</scope>
    <source>
        <strain evidence="1">MA461A</strain>
    </source>
</reference>
<proteinExistence type="predicted"/>
<name>A0ACA9SAB4_9GLOM</name>
<gene>
    <name evidence="1" type="ORF">RPERSI_LOCUS28747</name>
</gene>
<accession>A0ACA9SAB4</accession>
<keyword evidence="2" id="KW-1185">Reference proteome</keyword>
<comment type="caution">
    <text evidence="1">The sequence shown here is derived from an EMBL/GenBank/DDBJ whole genome shotgun (WGS) entry which is preliminary data.</text>
</comment>
<dbReference type="Proteomes" id="UP000789920">
    <property type="component" value="Unassembled WGS sequence"/>
</dbReference>
<protein>
    <submittedName>
        <fullName evidence="1">11955_t:CDS:1</fullName>
    </submittedName>
</protein>